<reference evidence="2 3" key="1">
    <citation type="submission" date="2024-01" db="EMBL/GenBank/DDBJ databases">
        <title>Novel species of the genus Luteimonas isolated from rivers.</title>
        <authorList>
            <person name="Lu H."/>
        </authorList>
    </citation>
    <scope>NUCLEOTIDE SEQUENCE [LARGE SCALE GENOMIC DNA]</scope>
    <source>
        <strain evidence="2 3">FXH3W</strain>
    </source>
</reference>
<name>A0ABU7V075_9GAMM</name>
<gene>
    <name evidence="2" type="ORF">V3390_04360</name>
</gene>
<proteinExistence type="predicted"/>
<feature type="signal peptide" evidence="1">
    <location>
        <begin position="1"/>
        <end position="17"/>
    </location>
</feature>
<sequence length="629" mass="68947">MCLFVAVALFTAFSAAAAPRIKIKAATEMDPADPSYFLPADLFDAKGNRLGVAPGVPAAVPMPTQSLPLEGLRKSEVLVYQSPATRAYFERGGVRSDLNVTLWQRFLARYRFPFRIIRDLKDPALAAGNVLVLPSDVALSDAERQQIRSFAALGGSIIATWQLGTRDPQGKWVGFDFMESLLSVRVTGFTGLVDDERYIHPYGDTPVTHSIPAGSRMWTDLLPAWSPLMIRSARPVAGMRTWGHRPTRDTGSDVMSISAHGRSRVVYFGWPERTWMSADARYHDGLLYDSVSWALRLPSVSVAAWPYPYRSAFVSTTYMADVFNANDIPFGKLQLSKGLKGSYYVLGFEIDKSHAALTQLAAMGHEISYEGDEFESFAGQPAAQQTTRLNTMRAATAAAKIPISAHPGFNPPADGSDQITRQVVSEQPIDYMVTWVEAVDGCIPQFQTSTAGSAPRQHPLVLIPRLLPGVEERLDEISESEAVAENHDLVNDLNRMGCVAVARYANQSLLTPDAQSQTLDSYTRNRSTMWGATGSEISRWWVERGELKATLSGDPTAPTLSVTIPGGGLSNEAVIWLNLPRREAKVSLSGPQQVRTVYSEDGLVAGLLVRDLKSGNYQWQVNFVGDAEK</sequence>
<dbReference type="RefSeq" id="WP_331703504.1">
    <property type="nucleotide sequence ID" value="NZ_JAZHBO010000001.1"/>
</dbReference>
<evidence type="ECO:0008006" key="4">
    <source>
        <dbReference type="Google" id="ProtNLM"/>
    </source>
</evidence>
<dbReference type="InterPro" id="IPR029062">
    <property type="entry name" value="Class_I_gatase-like"/>
</dbReference>
<dbReference type="InterPro" id="IPR011330">
    <property type="entry name" value="Glyco_hydro/deAcase_b/a-brl"/>
</dbReference>
<comment type="caution">
    <text evidence="2">The sequence shown here is derived from an EMBL/GenBank/DDBJ whole genome shotgun (WGS) entry which is preliminary data.</text>
</comment>
<keyword evidence="3" id="KW-1185">Reference proteome</keyword>
<evidence type="ECO:0000256" key="1">
    <source>
        <dbReference type="SAM" id="SignalP"/>
    </source>
</evidence>
<dbReference type="SUPFAM" id="SSF88713">
    <property type="entry name" value="Glycoside hydrolase/deacetylase"/>
    <property type="match status" value="1"/>
</dbReference>
<keyword evidence="1" id="KW-0732">Signal</keyword>
<organism evidence="2 3">
    <name type="scientific">Aquilutibacter rugosus</name>
    <dbReference type="NCBI Taxonomy" id="3115820"/>
    <lineage>
        <taxon>Bacteria</taxon>
        <taxon>Pseudomonadati</taxon>
        <taxon>Pseudomonadota</taxon>
        <taxon>Gammaproteobacteria</taxon>
        <taxon>Lysobacterales</taxon>
        <taxon>Lysobacteraceae</taxon>
        <taxon>Aquilutibacter</taxon>
    </lineage>
</organism>
<dbReference type="SUPFAM" id="SSF52317">
    <property type="entry name" value="Class I glutamine amidotransferase-like"/>
    <property type="match status" value="1"/>
</dbReference>
<dbReference type="Gene3D" id="3.40.50.880">
    <property type="match status" value="1"/>
</dbReference>
<dbReference type="EMBL" id="JAZHBO010000001">
    <property type="protein sequence ID" value="MEF2155466.1"/>
    <property type="molecule type" value="Genomic_DNA"/>
</dbReference>
<dbReference type="Proteomes" id="UP001356170">
    <property type="component" value="Unassembled WGS sequence"/>
</dbReference>
<protein>
    <recommendedName>
        <fullName evidence="4">Beta-galactosidase trimerisation domain-containing protein</fullName>
    </recommendedName>
</protein>
<evidence type="ECO:0000313" key="2">
    <source>
        <dbReference type="EMBL" id="MEF2155466.1"/>
    </source>
</evidence>
<dbReference type="CDD" id="cd03143">
    <property type="entry name" value="A4_beta-galactosidase_middle_domain"/>
    <property type="match status" value="1"/>
</dbReference>
<feature type="chain" id="PRO_5045962650" description="Beta-galactosidase trimerisation domain-containing protein" evidence="1">
    <location>
        <begin position="18"/>
        <end position="629"/>
    </location>
</feature>
<evidence type="ECO:0000313" key="3">
    <source>
        <dbReference type="Proteomes" id="UP001356170"/>
    </source>
</evidence>
<dbReference type="Gene3D" id="3.20.20.370">
    <property type="entry name" value="Glycoside hydrolase/deacetylase"/>
    <property type="match status" value="1"/>
</dbReference>
<accession>A0ABU7V075</accession>